<protein>
    <submittedName>
        <fullName evidence="2">Uncharacterized protein</fullName>
    </submittedName>
</protein>
<evidence type="ECO:0000256" key="1">
    <source>
        <dbReference type="SAM" id="MobiDB-lite"/>
    </source>
</evidence>
<proteinExistence type="predicted"/>
<comment type="caution">
    <text evidence="2">The sequence shown here is derived from an EMBL/GenBank/DDBJ whole genome shotgun (WGS) entry which is preliminary data.</text>
</comment>
<feature type="region of interest" description="Disordered" evidence="1">
    <location>
        <begin position="1"/>
        <end position="31"/>
    </location>
</feature>
<reference evidence="2" key="1">
    <citation type="submission" date="2020-03" db="EMBL/GenBank/DDBJ databases">
        <authorList>
            <person name="Weist P."/>
        </authorList>
    </citation>
    <scope>NUCLEOTIDE SEQUENCE</scope>
</reference>
<gene>
    <name evidence="2" type="ORF">PLEPLA_LOCUS41734</name>
</gene>
<accession>A0A9N7Z9W0</accession>
<organism evidence="2 3">
    <name type="scientific">Pleuronectes platessa</name>
    <name type="common">European plaice</name>
    <dbReference type="NCBI Taxonomy" id="8262"/>
    <lineage>
        <taxon>Eukaryota</taxon>
        <taxon>Metazoa</taxon>
        <taxon>Chordata</taxon>
        <taxon>Craniata</taxon>
        <taxon>Vertebrata</taxon>
        <taxon>Euteleostomi</taxon>
        <taxon>Actinopterygii</taxon>
        <taxon>Neopterygii</taxon>
        <taxon>Teleostei</taxon>
        <taxon>Neoteleostei</taxon>
        <taxon>Acanthomorphata</taxon>
        <taxon>Carangaria</taxon>
        <taxon>Pleuronectiformes</taxon>
        <taxon>Pleuronectoidei</taxon>
        <taxon>Pleuronectidae</taxon>
        <taxon>Pleuronectes</taxon>
    </lineage>
</organism>
<feature type="region of interest" description="Disordered" evidence="1">
    <location>
        <begin position="171"/>
        <end position="199"/>
    </location>
</feature>
<evidence type="ECO:0000313" key="2">
    <source>
        <dbReference type="EMBL" id="CAB1453974.1"/>
    </source>
</evidence>
<feature type="compositionally biased region" description="Polar residues" evidence="1">
    <location>
        <begin position="180"/>
        <end position="192"/>
    </location>
</feature>
<dbReference type="EMBL" id="CADEAL010004193">
    <property type="protein sequence ID" value="CAB1453974.1"/>
    <property type="molecule type" value="Genomic_DNA"/>
</dbReference>
<dbReference type="AlphaFoldDB" id="A0A9N7Z9W0"/>
<feature type="compositionally biased region" description="Polar residues" evidence="1">
    <location>
        <begin position="21"/>
        <end position="31"/>
    </location>
</feature>
<feature type="compositionally biased region" description="Polar residues" evidence="1">
    <location>
        <begin position="1"/>
        <end position="14"/>
    </location>
</feature>
<sequence length="469" mass="53167">MPWASSYTDDTAASTRPAHATSHQPECPSSVTSLLPQTQLYLAAGGIPLCGRPVPGGRVDSEHHGGHLWRGLRLRQQKQRVWSVWAEGTPPRSTPPHPGSAGYREEASCDHSWTPPKNSFYRFRMRTIRTQQPEQPDSWWRDTAVRLIPDQTRPDQTPPWFRLLAARSSSSGFSRHSSATPSRSRATLESNPQPQPEGSFAALQFSENLMHQSFCFSLFSDAAFLPLHRGRASGCRAAPAPEFPVREQRNVMVSAEQQIYLGGSSEDEELWAPRLHLLDNENLFIHRRAVSDSPISSSMCFHFKTSDSLPGRRWSHTEQHGSLFIPFLLFIDLCMGQSQTWKQQRLVKNSLTEVHNRNHDPRLNIEQLRPTSCCSAPNHCLHVPQRLFLVFLGDVEPVRTREEDDGEANFYGEAVMMLMTRRDVIRRASPYLKIFCNLHSKESRGAAPPREQDLSGTLHWTRTDLKGHD</sequence>
<keyword evidence="3" id="KW-1185">Reference proteome</keyword>
<evidence type="ECO:0000313" key="3">
    <source>
        <dbReference type="Proteomes" id="UP001153269"/>
    </source>
</evidence>
<feature type="region of interest" description="Disordered" evidence="1">
    <location>
        <begin position="443"/>
        <end position="469"/>
    </location>
</feature>
<name>A0A9N7Z9W0_PLEPL</name>
<dbReference type="Proteomes" id="UP001153269">
    <property type="component" value="Unassembled WGS sequence"/>
</dbReference>
<feature type="region of interest" description="Disordered" evidence="1">
    <location>
        <begin position="86"/>
        <end position="110"/>
    </location>
</feature>